<keyword evidence="4" id="KW-1133">Transmembrane helix</keyword>
<dbReference type="SMART" id="SM00267">
    <property type="entry name" value="GGDEF"/>
    <property type="match status" value="1"/>
</dbReference>
<sequence length="610" mass="68181">MRLFLQGIVLFSCLLFMLLPAAASCLGSGDDEIEALAKDIGRQPYEALQAIEQALSQGLSLTVERRAWLEAARAQARRMVGLKNTELPQAIEEAKSLPTNHPALLHLQIFNLYGADLSPSTREIIDAMDHKLAQRPADQPATLCLKIRLASVMAYYSSLNGESFELAAKAYLHADTAQLAWMRAEAASVLSQVVLRTDSSYARTFREEALDYFESQAMHDMAANELFMDAMSWAVERDPDSLQIAAEQFRRSGVAAHRANNSFAAAYAEAGLCDMLGQLGRVQEALQSCSASLEQLKGVGHITEYITIINFADVLLADNRPEQAMEMLAPLPKDWPDWASGFNGYRFYHVRGKIHVLLGNAEEAIADLTSALRELRGHESSARARNNRLFQSRFRVDLLEQSLELQTLEAKEREQRNRILLVAGLIVLVLLCVIVITLIRHQRLYRRMAFTDLLTGVANRRYTEVRAQEALEHARARRQPLCIALLDLDQFKTCNDRYGHDAGDEALKRFANVAENVLRPGDLFGRWGGEEFLLVLQSTDRSAATAVLERLRSAAAAEHLALAPDYLLQFSAGIVEFRHGTEQLTELLTMADQALYRAKFEGRNRSCFAL</sequence>
<dbReference type="InterPro" id="IPR050469">
    <property type="entry name" value="Diguanylate_Cyclase"/>
</dbReference>
<keyword evidence="4" id="KW-0472">Membrane</keyword>
<evidence type="ECO:0000256" key="1">
    <source>
        <dbReference type="ARBA" id="ARBA00012528"/>
    </source>
</evidence>
<evidence type="ECO:0000313" key="7">
    <source>
        <dbReference type="EMBL" id="MDP4534720.1"/>
    </source>
</evidence>
<comment type="catalytic activity">
    <reaction evidence="2">
        <text>2 GTP = 3',3'-c-di-GMP + 2 diphosphate</text>
        <dbReference type="Rhea" id="RHEA:24898"/>
        <dbReference type="ChEBI" id="CHEBI:33019"/>
        <dbReference type="ChEBI" id="CHEBI:37565"/>
        <dbReference type="ChEBI" id="CHEBI:58805"/>
        <dbReference type="EC" id="2.7.7.65"/>
    </reaction>
</comment>
<gene>
    <name evidence="7" type="ORF">Q3O60_00740</name>
</gene>
<keyword evidence="8" id="KW-1185">Reference proteome</keyword>
<dbReference type="Proteomes" id="UP001231616">
    <property type="component" value="Unassembled WGS sequence"/>
</dbReference>
<comment type="caution">
    <text evidence="7">The sequence shown here is derived from an EMBL/GenBank/DDBJ whole genome shotgun (WGS) entry which is preliminary data.</text>
</comment>
<proteinExistence type="predicted"/>
<name>A0ABT9GUJ2_9GAMM</name>
<dbReference type="GO" id="GO:0052621">
    <property type="term" value="F:diguanylate cyclase activity"/>
    <property type="evidence" value="ECO:0007669"/>
    <property type="project" value="UniProtKB-EC"/>
</dbReference>
<evidence type="ECO:0000313" key="8">
    <source>
        <dbReference type="Proteomes" id="UP001231616"/>
    </source>
</evidence>
<protein>
    <recommendedName>
        <fullName evidence="1">diguanylate cyclase</fullName>
        <ecNumber evidence="1">2.7.7.65</ecNumber>
    </recommendedName>
</protein>
<organism evidence="7 8">
    <name type="scientific">Alkalimonas collagenimarina</name>
    <dbReference type="NCBI Taxonomy" id="400390"/>
    <lineage>
        <taxon>Bacteria</taxon>
        <taxon>Pseudomonadati</taxon>
        <taxon>Pseudomonadota</taxon>
        <taxon>Gammaproteobacteria</taxon>
        <taxon>Alkalimonas</taxon>
    </lineage>
</organism>
<feature type="chain" id="PRO_5045883444" description="diguanylate cyclase" evidence="5">
    <location>
        <begin position="24"/>
        <end position="610"/>
    </location>
</feature>
<dbReference type="Gene3D" id="3.30.70.270">
    <property type="match status" value="1"/>
</dbReference>
<dbReference type="SUPFAM" id="SSF55073">
    <property type="entry name" value="Nucleotide cyclase"/>
    <property type="match status" value="1"/>
</dbReference>
<dbReference type="InterPro" id="IPR043128">
    <property type="entry name" value="Rev_trsase/Diguanyl_cyclase"/>
</dbReference>
<dbReference type="PANTHER" id="PTHR45138">
    <property type="entry name" value="REGULATORY COMPONENTS OF SENSORY TRANSDUCTION SYSTEM"/>
    <property type="match status" value="1"/>
</dbReference>
<feature type="domain" description="GGDEF" evidence="6">
    <location>
        <begin position="479"/>
        <end position="610"/>
    </location>
</feature>
<feature type="signal peptide" evidence="5">
    <location>
        <begin position="1"/>
        <end position="23"/>
    </location>
</feature>
<evidence type="ECO:0000259" key="6">
    <source>
        <dbReference type="PROSITE" id="PS50887"/>
    </source>
</evidence>
<dbReference type="SUPFAM" id="SSF48452">
    <property type="entry name" value="TPR-like"/>
    <property type="match status" value="1"/>
</dbReference>
<evidence type="ECO:0000256" key="2">
    <source>
        <dbReference type="ARBA" id="ARBA00034247"/>
    </source>
</evidence>
<keyword evidence="4" id="KW-0812">Transmembrane</keyword>
<dbReference type="PROSITE" id="PS50887">
    <property type="entry name" value="GGDEF"/>
    <property type="match status" value="1"/>
</dbReference>
<keyword evidence="5" id="KW-0732">Signal</keyword>
<evidence type="ECO:0000256" key="4">
    <source>
        <dbReference type="SAM" id="Phobius"/>
    </source>
</evidence>
<dbReference type="Gene3D" id="1.25.40.10">
    <property type="entry name" value="Tetratricopeptide repeat domain"/>
    <property type="match status" value="1"/>
</dbReference>
<accession>A0ABT9GUJ2</accession>
<dbReference type="InterPro" id="IPR011990">
    <property type="entry name" value="TPR-like_helical_dom_sf"/>
</dbReference>
<dbReference type="EMBL" id="JAUZVZ010000001">
    <property type="protein sequence ID" value="MDP4534720.1"/>
    <property type="molecule type" value="Genomic_DNA"/>
</dbReference>
<reference evidence="7 8" key="1">
    <citation type="submission" date="2023-08" db="EMBL/GenBank/DDBJ databases">
        <authorList>
            <person name="Joshi A."/>
            <person name="Thite S."/>
        </authorList>
    </citation>
    <scope>NUCLEOTIDE SEQUENCE [LARGE SCALE GENOMIC DNA]</scope>
    <source>
        <strain evidence="7 8">AC40</strain>
    </source>
</reference>
<keyword evidence="3" id="KW-0175">Coiled coil</keyword>
<dbReference type="CDD" id="cd01949">
    <property type="entry name" value="GGDEF"/>
    <property type="match status" value="1"/>
</dbReference>
<evidence type="ECO:0000256" key="5">
    <source>
        <dbReference type="SAM" id="SignalP"/>
    </source>
</evidence>
<dbReference type="InterPro" id="IPR029787">
    <property type="entry name" value="Nucleotide_cyclase"/>
</dbReference>
<feature type="transmembrane region" description="Helical" evidence="4">
    <location>
        <begin position="419"/>
        <end position="439"/>
    </location>
</feature>
<dbReference type="Pfam" id="PF00990">
    <property type="entry name" value="GGDEF"/>
    <property type="match status" value="1"/>
</dbReference>
<dbReference type="PANTHER" id="PTHR45138:SF9">
    <property type="entry name" value="DIGUANYLATE CYCLASE DGCM-RELATED"/>
    <property type="match status" value="1"/>
</dbReference>
<keyword evidence="7" id="KW-0808">Transferase</keyword>
<dbReference type="InterPro" id="IPR000160">
    <property type="entry name" value="GGDEF_dom"/>
</dbReference>
<keyword evidence="7" id="KW-0548">Nucleotidyltransferase</keyword>
<evidence type="ECO:0000256" key="3">
    <source>
        <dbReference type="SAM" id="Coils"/>
    </source>
</evidence>
<feature type="coiled-coil region" evidence="3">
    <location>
        <begin position="358"/>
        <end position="418"/>
    </location>
</feature>
<dbReference type="PROSITE" id="PS51257">
    <property type="entry name" value="PROKAR_LIPOPROTEIN"/>
    <property type="match status" value="1"/>
</dbReference>
<dbReference type="RefSeq" id="WP_305891987.1">
    <property type="nucleotide sequence ID" value="NZ_JAUZVZ010000001.1"/>
</dbReference>
<dbReference type="EC" id="2.7.7.65" evidence="1"/>
<dbReference type="NCBIfam" id="TIGR00254">
    <property type="entry name" value="GGDEF"/>
    <property type="match status" value="1"/>
</dbReference>